<dbReference type="EMBL" id="LAZR01022635">
    <property type="protein sequence ID" value="KKL81200.1"/>
    <property type="molecule type" value="Genomic_DNA"/>
</dbReference>
<evidence type="ECO:0000256" key="1">
    <source>
        <dbReference type="SAM" id="MobiDB-lite"/>
    </source>
</evidence>
<name>A0A0F9HHS9_9ZZZZ</name>
<comment type="caution">
    <text evidence="2">The sequence shown here is derived from an EMBL/GenBank/DDBJ whole genome shotgun (WGS) entry which is preliminary data.</text>
</comment>
<proteinExistence type="predicted"/>
<feature type="compositionally biased region" description="Basic and acidic residues" evidence="1">
    <location>
        <begin position="23"/>
        <end position="35"/>
    </location>
</feature>
<evidence type="ECO:0000313" key="2">
    <source>
        <dbReference type="EMBL" id="KKL81200.1"/>
    </source>
</evidence>
<dbReference type="AlphaFoldDB" id="A0A0F9HHS9"/>
<gene>
    <name evidence="2" type="ORF">LCGC14_1997130</name>
</gene>
<organism evidence="2">
    <name type="scientific">marine sediment metagenome</name>
    <dbReference type="NCBI Taxonomy" id="412755"/>
    <lineage>
        <taxon>unclassified sequences</taxon>
        <taxon>metagenomes</taxon>
        <taxon>ecological metagenomes</taxon>
    </lineage>
</organism>
<sequence length="63" mass="7241">MGKTAQSKLEQADDLNKTANKIRQRDPESARDLDTLARQARRAAIKQLRRKPKRPSTKNRTVL</sequence>
<protein>
    <submittedName>
        <fullName evidence="2">Uncharacterized protein</fullName>
    </submittedName>
</protein>
<reference evidence="2" key="1">
    <citation type="journal article" date="2015" name="Nature">
        <title>Complex archaea that bridge the gap between prokaryotes and eukaryotes.</title>
        <authorList>
            <person name="Spang A."/>
            <person name="Saw J.H."/>
            <person name="Jorgensen S.L."/>
            <person name="Zaremba-Niedzwiedzka K."/>
            <person name="Martijn J."/>
            <person name="Lind A.E."/>
            <person name="van Eijk R."/>
            <person name="Schleper C."/>
            <person name="Guy L."/>
            <person name="Ettema T.J."/>
        </authorList>
    </citation>
    <scope>NUCLEOTIDE SEQUENCE</scope>
</reference>
<accession>A0A0F9HHS9</accession>
<feature type="region of interest" description="Disordered" evidence="1">
    <location>
        <begin position="1"/>
        <end position="35"/>
    </location>
</feature>